<protein>
    <recommendedName>
        <fullName evidence="5">Glycoprotein</fullName>
    </recommendedName>
</protein>
<evidence type="ECO:0000313" key="4">
    <source>
        <dbReference type="Proteomes" id="UP001180845"/>
    </source>
</evidence>
<feature type="compositionally biased region" description="Polar residues" evidence="1">
    <location>
        <begin position="376"/>
        <end position="385"/>
    </location>
</feature>
<evidence type="ECO:0008006" key="5">
    <source>
        <dbReference type="Google" id="ProtNLM"/>
    </source>
</evidence>
<evidence type="ECO:0000256" key="1">
    <source>
        <dbReference type="SAM" id="MobiDB-lite"/>
    </source>
</evidence>
<feature type="compositionally biased region" description="Low complexity" evidence="1">
    <location>
        <begin position="460"/>
        <end position="473"/>
    </location>
</feature>
<feature type="compositionally biased region" description="Basic and acidic residues" evidence="1">
    <location>
        <begin position="725"/>
        <end position="744"/>
    </location>
</feature>
<feature type="compositionally biased region" description="Basic and acidic residues" evidence="1">
    <location>
        <begin position="772"/>
        <end position="791"/>
    </location>
</feature>
<dbReference type="Proteomes" id="UP001180845">
    <property type="component" value="Unassembled WGS sequence"/>
</dbReference>
<evidence type="ECO:0000313" key="3">
    <source>
        <dbReference type="EMBL" id="MDR7302032.1"/>
    </source>
</evidence>
<keyword evidence="2" id="KW-0472">Membrane</keyword>
<sequence>MTKVTPSIVRADSPSELTVSGTLTNTGNRTIDDLEMRVQRGAPRATEASVREALRGSARTAFRTRFTDVVDTLSPGEQTPFTLHIPIAGGADSLRIAQAGVYPVLLNVNGVPAYGNRARVADTHFLLPVAAPPGGTAKQPAQPTPVTMLLPLVGYPKVERAGTLGRPAILVDDRLSQSLAPGGRLFELVDAVSKKAGPGSPLGKGLCFAIDPALVATVHSMADGYRVRQDDGSLRQGSGTEAAKRWLDKLRGITRGRCVIALPYSDADIVALGRAGLPDLISGALDSAGVIRRVLGVEPRGDVLWPIDGALDEPAATQLSAMGIDTLLMHPQSLALPESSLQPVRVKTQNAGHTPAAQPVDPLLSRALDPRGSGGSTTLSSARDTTLSAQNTLGALTFRATVGADGQGATSVLAPPRRWNPHGQDLTDLLTGLERLTEAGYVQPTGLPDPGGSSTEETDATASSEQAPSGSPSTPAPSRPTSASSGQQDAPQQPTAPEQLPTATLTYPVSSATEEIRRNVLDTLAAQNHKLGEFHRAAERDPALDIAPVEVTTPLRNGLLRGASSAWRGDPAASRRWVSMATETLENTLSGVRIDEFGGQISLTSSNSPIPVTVNNRLPVTVGVNLHVDSPPGITVTDLGLLKIPARGSRQFWLDTEVNRSGKFSVDITIRTEGGTQLGSTRRIQMESNAYGTMPLLITVIGAALLVLLSARRLVRRARANRANVADDNRSAGEIDDRPEEKQPMEGGSASSGPESAAPRTAAEDADAADSNQERPDTEHGATTERDQDTN</sequence>
<feature type="compositionally biased region" description="Low complexity" evidence="1">
    <location>
        <begin position="746"/>
        <end position="761"/>
    </location>
</feature>
<feature type="region of interest" description="Disordered" evidence="1">
    <location>
        <begin position="348"/>
        <end position="385"/>
    </location>
</feature>
<evidence type="ECO:0000256" key="2">
    <source>
        <dbReference type="SAM" id="Phobius"/>
    </source>
</evidence>
<reference evidence="3" key="1">
    <citation type="submission" date="2023-07" db="EMBL/GenBank/DDBJ databases">
        <title>Sequencing the genomes of 1000 actinobacteria strains.</title>
        <authorList>
            <person name="Klenk H.-P."/>
        </authorList>
    </citation>
    <scope>NUCLEOTIDE SEQUENCE</scope>
    <source>
        <strain evidence="3">DSM 45977</strain>
    </source>
</reference>
<comment type="caution">
    <text evidence="3">The sequence shown here is derived from an EMBL/GenBank/DDBJ whole genome shotgun (WGS) entry which is preliminary data.</text>
</comment>
<feature type="region of interest" description="Disordered" evidence="1">
    <location>
        <begin position="723"/>
        <end position="791"/>
    </location>
</feature>
<gene>
    <name evidence="3" type="ORF">JOF55_002213</name>
</gene>
<keyword evidence="2" id="KW-0812">Transmembrane</keyword>
<accession>A0AAE3ZEZ8</accession>
<proteinExistence type="predicted"/>
<keyword evidence="2" id="KW-1133">Transmembrane helix</keyword>
<feature type="region of interest" description="Disordered" evidence="1">
    <location>
        <begin position="441"/>
        <end position="503"/>
    </location>
</feature>
<name>A0AAE3ZEZ8_9ACTN</name>
<organism evidence="3 4">
    <name type="scientific">Haloactinomyces albus</name>
    <dbReference type="NCBI Taxonomy" id="1352928"/>
    <lineage>
        <taxon>Bacteria</taxon>
        <taxon>Bacillati</taxon>
        <taxon>Actinomycetota</taxon>
        <taxon>Actinomycetes</taxon>
        <taxon>Actinopolysporales</taxon>
        <taxon>Actinopolysporaceae</taxon>
        <taxon>Haloactinomyces</taxon>
    </lineage>
</organism>
<dbReference type="InterPro" id="IPR046112">
    <property type="entry name" value="DUF6049"/>
</dbReference>
<dbReference type="AlphaFoldDB" id="A0AAE3ZEZ8"/>
<feature type="compositionally biased region" description="Polar residues" evidence="1">
    <location>
        <begin position="487"/>
        <end position="503"/>
    </location>
</feature>
<dbReference type="EMBL" id="JAVDXW010000001">
    <property type="protein sequence ID" value="MDR7302032.1"/>
    <property type="molecule type" value="Genomic_DNA"/>
</dbReference>
<dbReference type="Pfam" id="PF19516">
    <property type="entry name" value="DUF6049"/>
    <property type="match status" value="1"/>
</dbReference>
<feature type="transmembrane region" description="Helical" evidence="2">
    <location>
        <begin position="690"/>
        <end position="709"/>
    </location>
</feature>
<keyword evidence="4" id="KW-1185">Reference proteome</keyword>